<evidence type="ECO:0000256" key="7">
    <source>
        <dbReference type="ARBA" id="ARBA00023326"/>
    </source>
</evidence>
<dbReference type="PRINTS" id="PR00750">
    <property type="entry name" value="BETAAMYLASE"/>
</dbReference>
<dbReference type="GO" id="GO:0016161">
    <property type="term" value="F:beta-amylase activity"/>
    <property type="evidence" value="ECO:0007669"/>
    <property type="project" value="UniProtKB-EC"/>
</dbReference>
<evidence type="ECO:0000313" key="9">
    <source>
        <dbReference type="EMBL" id="PWJ44606.1"/>
    </source>
</evidence>
<protein>
    <recommendedName>
        <fullName evidence="3 8">Beta-amylase</fullName>
        <ecNumber evidence="3 8">3.2.1.2</ecNumber>
    </recommendedName>
</protein>
<dbReference type="Gene3D" id="3.20.20.80">
    <property type="entry name" value="Glycosidases"/>
    <property type="match status" value="2"/>
</dbReference>
<evidence type="ECO:0000313" key="10">
    <source>
        <dbReference type="Proteomes" id="UP000245535"/>
    </source>
</evidence>
<gene>
    <name evidence="9" type="ORF">BC781_101977</name>
</gene>
<dbReference type="GO" id="GO:0000272">
    <property type="term" value="P:polysaccharide catabolic process"/>
    <property type="evidence" value="ECO:0007669"/>
    <property type="project" value="UniProtKB-KW"/>
</dbReference>
<reference evidence="9 10" key="1">
    <citation type="submission" date="2018-03" db="EMBL/GenBank/DDBJ databases">
        <title>Genomic Encyclopedia of Archaeal and Bacterial Type Strains, Phase II (KMG-II): from individual species to whole genera.</title>
        <authorList>
            <person name="Goeker M."/>
        </authorList>
    </citation>
    <scope>NUCLEOTIDE SEQUENCE [LARGE SCALE GENOMIC DNA]</scope>
    <source>
        <strain evidence="9 10">DSM 28229</strain>
    </source>
</reference>
<dbReference type="InterPro" id="IPR001554">
    <property type="entry name" value="Glyco_hydro_14"/>
</dbReference>
<evidence type="ECO:0000256" key="8">
    <source>
        <dbReference type="RuleBase" id="RU000509"/>
    </source>
</evidence>
<dbReference type="AlphaFoldDB" id="A0A315ZG87"/>
<keyword evidence="7 8" id="KW-0624">Polysaccharide degradation</keyword>
<dbReference type="PROSITE" id="PS00679">
    <property type="entry name" value="BETA_AMYLASE_2"/>
    <property type="match status" value="1"/>
</dbReference>
<dbReference type="InterPro" id="IPR017853">
    <property type="entry name" value="GH"/>
</dbReference>
<accession>A0A315ZG87</accession>
<dbReference type="RefSeq" id="WP_109616089.1">
    <property type="nucleotide sequence ID" value="NZ_QGDO01000001.1"/>
</dbReference>
<keyword evidence="6 8" id="KW-0326">Glycosidase</keyword>
<sequence>MTAPRRKTFEVTAPLSVRLYNDDTILREDDWRLFEIWTRELANMGVDAVIVPISWAKVEPEYKIEDGSVIGFKWEYYQHIAEILQNNRISFVPEFCFHFQAADVQMENFNYVKPIPEWVWGYLLSNSPELERVSDLKYVSETGDASFESLSLWADKYTIPLYRSVMESFKYTFSSMGIPIPKIMIAMGTSGELRYPSFDSHDWGGYPNRGTLQCYSNPAFKSWQYWLQAEYGTLEETNKALGQSWESWDNVSLPNEQNDIFSNRGYMNTAYGLAFSKWYNHELLSHGRRMLEMTFDVFQEGVFSRAKIGFRISGVHWKISDAVMPRAAEITSGIIAAHPDLSMSDHKEYYKSLKAIVPQEYRKRTVLHVTCIEKENKDFKGFSRAEDLSIWIANAAHKLGIRVVAENGTYGGILDNAGWNQLEKSMFDVASYDGLNISPLKAIFDDTIVKERMSRMIEQYRSQEAFVPKPQKYFRVMGPLHLSADNPRGILTYDNWREFDRHLKLLKDANVEAISIDVWWGMVQEQGPNHFNWDYYDRLIHLIQLNGLNWVPILSFHQAGGNVNDNFTQWIPVWLWGELMQKNPHLSLSDLQYVSESGDTSVEYVSLWADAYVMPYYQRFMEEFRDRYDSYANMTSEVNISMGPAGELRYPSYNAHDWGNYPNRGTLQCYSRLAVEDFQRYVKFQYSEDLDALNAQWETSYISFEEITMPRDSDSFFEKQYYFKSAMGKDLIAWYNQSLIDHGKRITKLALEVFSNESYEKVPIGFKIAGIHWNISNPQMPRVSEVTAGLIKSHDHLNGLDQREYLEMLHALVDKENKERLVVHFTCLEKYNRDYEAYSRAEDLVRWMAEAAYDLKINLAGENATPHELNSNEGWSQMERALKRVKTYNGLTILRLNDLLATEYGFNRLREMIKELG</sequence>
<organism evidence="9 10">
    <name type="scientific">Sediminitomix flava</name>
    <dbReference type="NCBI Taxonomy" id="379075"/>
    <lineage>
        <taxon>Bacteria</taxon>
        <taxon>Pseudomonadati</taxon>
        <taxon>Bacteroidota</taxon>
        <taxon>Cytophagia</taxon>
        <taxon>Cytophagales</taxon>
        <taxon>Flammeovirgaceae</taxon>
        <taxon>Sediminitomix</taxon>
    </lineage>
</organism>
<dbReference type="Pfam" id="PF01373">
    <property type="entry name" value="Glyco_hydro_14"/>
    <property type="match status" value="2"/>
</dbReference>
<dbReference type="InterPro" id="IPR018238">
    <property type="entry name" value="Glyco_hydro_14_CS"/>
</dbReference>
<dbReference type="Proteomes" id="UP000245535">
    <property type="component" value="Unassembled WGS sequence"/>
</dbReference>
<dbReference type="SUPFAM" id="SSF51445">
    <property type="entry name" value="(Trans)glycosidases"/>
    <property type="match status" value="2"/>
</dbReference>
<keyword evidence="5 8" id="KW-0119">Carbohydrate metabolism</keyword>
<dbReference type="PANTHER" id="PTHR31352:SF1">
    <property type="entry name" value="BETA-AMYLASE 3, CHLOROPLASTIC"/>
    <property type="match status" value="1"/>
</dbReference>
<evidence type="ECO:0000256" key="2">
    <source>
        <dbReference type="ARBA" id="ARBA00005652"/>
    </source>
</evidence>
<evidence type="ECO:0000256" key="4">
    <source>
        <dbReference type="ARBA" id="ARBA00022801"/>
    </source>
</evidence>
<keyword evidence="10" id="KW-1185">Reference proteome</keyword>
<dbReference type="PANTHER" id="PTHR31352">
    <property type="entry name" value="BETA-AMYLASE 1, CHLOROPLASTIC"/>
    <property type="match status" value="1"/>
</dbReference>
<keyword evidence="4 8" id="KW-0378">Hydrolase</keyword>
<comment type="catalytic activity">
    <reaction evidence="1 8">
        <text>Hydrolysis of (1-&gt;4)-alpha-D-glucosidic linkages in polysaccharides so as to remove successive maltose units from the non-reducing ends of the chains.</text>
        <dbReference type="EC" id="3.2.1.2"/>
    </reaction>
</comment>
<evidence type="ECO:0000256" key="5">
    <source>
        <dbReference type="ARBA" id="ARBA00023277"/>
    </source>
</evidence>
<name>A0A315ZG87_SEDFL</name>
<dbReference type="EMBL" id="QGDO01000001">
    <property type="protein sequence ID" value="PWJ44606.1"/>
    <property type="molecule type" value="Genomic_DNA"/>
</dbReference>
<comment type="caution">
    <text evidence="9">The sequence shown here is derived from an EMBL/GenBank/DDBJ whole genome shotgun (WGS) entry which is preliminary data.</text>
</comment>
<dbReference type="OrthoDB" id="9805159at2"/>
<evidence type="ECO:0000256" key="1">
    <source>
        <dbReference type="ARBA" id="ARBA00000546"/>
    </source>
</evidence>
<evidence type="ECO:0000256" key="6">
    <source>
        <dbReference type="ARBA" id="ARBA00023295"/>
    </source>
</evidence>
<evidence type="ECO:0000256" key="3">
    <source>
        <dbReference type="ARBA" id="ARBA00012594"/>
    </source>
</evidence>
<dbReference type="EC" id="3.2.1.2" evidence="3 8"/>
<comment type="similarity">
    <text evidence="2 8">Belongs to the glycosyl hydrolase 14 family.</text>
</comment>
<proteinExistence type="inferred from homology"/>